<proteinExistence type="predicted"/>
<gene>
    <name evidence="2" type="ORF">EDS130_LOCUS40454</name>
</gene>
<accession>A0A815QNX8</accession>
<name>A0A815QNX8_ADIRI</name>
<evidence type="ECO:0000256" key="1">
    <source>
        <dbReference type="SAM" id="Phobius"/>
    </source>
</evidence>
<sequence>MVENQANDYPIVETKFVLYGIQDINSGLITYICAVNPSCKRPAVIARSNYQIFPPTYPIYNMSGWVEGCLPRDSVFLSTLQCLYEDEYCFLFFLSYVTQTVTDGLSHSSLSRFKPLIHDPTSHYLPNTTISTIVDKLMLEDWNSTSSYEKFYESCAPIYCSYSESIRKHTFLEIMMILVSMIGGIVLSLRILTPYLVKFTLRVLRILKTKSNQTQQIQQNRVNRLKALIQSLIKLLRTTLIELNIFSSRDFGSNIDRILAKLYGRWATRLYIVLFICSLIILIFYTIIQPYSLKTSFKQPSFMYYTQLKGMYGDKFKCDRRQYLLSVQRIASTYKQFVQIKPIFHSICLSKFVSKEWRVNLTNGLIPNLTIYEQRDYRRFLSTHLQYLQGLCQLSIRTVKNFINEFLTSLLVTVELLSEHNFDHHLNISIEQSKLNAPALFSRLLFFTQSIIHGNALMSAYGTNFKYINIIDGSRQTRAPTEALIYVDNCSCGLSPKFIERWSTDRNYSSYYDQCSPLSCSYTTIEKFNIFNIFTLILGLHGDLTMVLRWICPKIIQIGLNVYHYRKRRTVTVHPTNSTVQHTTWNCVNEPTNITIGSVN</sequence>
<keyword evidence="1" id="KW-0812">Transmembrane</keyword>
<organism evidence="2 3">
    <name type="scientific">Adineta ricciae</name>
    <name type="common">Rotifer</name>
    <dbReference type="NCBI Taxonomy" id="249248"/>
    <lineage>
        <taxon>Eukaryota</taxon>
        <taxon>Metazoa</taxon>
        <taxon>Spiralia</taxon>
        <taxon>Gnathifera</taxon>
        <taxon>Rotifera</taxon>
        <taxon>Eurotatoria</taxon>
        <taxon>Bdelloidea</taxon>
        <taxon>Adinetida</taxon>
        <taxon>Adinetidae</taxon>
        <taxon>Adineta</taxon>
    </lineage>
</organism>
<keyword evidence="1" id="KW-0472">Membrane</keyword>
<feature type="transmembrane region" description="Helical" evidence="1">
    <location>
        <begin position="171"/>
        <end position="192"/>
    </location>
</feature>
<evidence type="ECO:0000313" key="2">
    <source>
        <dbReference type="EMBL" id="CAF1465779.1"/>
    </source>
</evidence>
<feature type="transmembrane region" description="Helical" evidence="1">
    <location>
        <begin position="270"/>
        <end position="288"/>
    </location>
</feature>
<dbReference type="Proteomes" id="UP000663852">
    <property type="component" value="Unassembled WGS sequence"/>
</dbReference>
<reference evidence="2" key="1">
    <citation type="submission" date="2021-02" db="EMBL/GenBank/DDBJ databases">
        <authorList>
            <person name="Nowell W R."/>
        </authorList>
    </citation>
    <scope>NUCLEOTIDE SEQUENCE</scope>
</reference>
<dbReference type="OrthoDB" id="10488896at2759"/>
<dbReference type="AlphaFoldDB" id="A0A815QNX8"/>
<dbReference type="EMBL" id="CAJNOJ010000488">
    <property type="protein sequence ID" value="CAF1465779.1"/>
    <property type="molecule type" value="Genomic_DNA"/>
</dbReference>
<comment type="caution">
    <text evidence="2">The sequence shown here is derived from an EMBL/GenBank/DDBJ whole genome shotgun (WGS) entry which is preliminary data.</text>
</comment>
<keyword evidence="1" id="KW-1133">Transmembrane helix</keyword>
<evidence type="ECO:0000313" key="3">
    <source>
        <dbReference type="Proteomes" id="UP000663852"/>
    </source>
</evidence>
<protein>
    <submittedName>
        <fullName evidence="2">Uncharacterized protein</fullName>
    </submittedName>
</protein>